<evidence type="ECO:0000313" key="1">
    <source>
        <dbReference type="EMBL" id="KHT51395.1"/>
    </source>
</evidence>
<comment type="caution">
    <text evidence="1">The sequence shown here is derived from an EMBL/GenBank/DDBJ whole genome shotgun (WGS) entry which is preliminary data.</text>
</comment>
<dbReference type="Proteomes" id="UP000031197">
    <property type="component" value="Unassembled WGS sequence"/>
</dbReference>
<name>A0A0B3XSZ2_9ALTE</name>
<accession>A0A0B3XSZ2</accession>
<organism evidence="1 2">
    <name type="scientific">Alteromonas marina</name>
    <dbReference type="NCBI Taxonomy" id="203795"/>
    <lineage>
        <taxon>Bacteria</taxon>
        <taxon>Pseudomonadati</taxon>
        <taxon>Pseudomonadota</taxon>
        <taxon>Gammaproteobacteria</taxon>
        <taxon>Alteromonadales</taxon>
        <taxon>Alteromonadaceae</taxon>
        <taxon>Alteromonas/Salinimonas group</taxon>
        <taxon>Alteromonas</taxon>
    </lineage>
</organism>
<keyword evidence="2" id="KW-1185">Reference proteome</keyword>
<gene>
    <name evidence="1" type="ORF">RJ41_12260</name>
</gene>
<protein>
    <submittedName>
        <fullName evidence="1">Uncharacterized protein</fullName>
    </submittedName>
</protein>
<dbReference type="RefSeq" id="WP_039221136.1">
    <property type="nucleotide sequence ID" value="NZ_JWLW01000019.1"/>
</dbReference>
<reference evidence="1 2" key="1">
    <citation type="submission" date="2014-12" db="EMBL/GenBank/DDBJ databases">
        <title>Genome sequencing of Alteromonas marina AD001.</title>
        <authorList>
            <person name="Adrian T.G.S."/>
            <person name="Chan K.G."/>
        </authorList>
    </citation>
    <scope>NUCLEOTIDE SEQUENCE [LARGE SCALE GENOMIC DNA]</scope>
    <source>
        <strain evidence="1 2">AD001</strain>
    </source>
</reference>
<dbReference type="EMBL" id="JWLW01000019">
    <property type="protein sequence ID" value="KHT51395.1"/>
    <property type="molecule type" value="Genomic_DNA"/>
</dbReference>
<dbReference type="AlphaFoldDB" id="A0A0B3XSZ2"/>
<proteinExistence type="predicted"/>
<dbReference type="OrthoDB" id="9990718at2"/>
<evidence type="ECO:0000313" key="2">
    <source>
        <dbReference type="Proteomes" id="UP000031197"/>
    </source>
</evidence>
<sequence>MTVTNLIGKSYFKRITSPVVERYTLITVKGKRKLACYIEDEWVIDSTCKAINDMLEQGLIGEEAVKGWADFKKKNVH</sequence>